<feature type="binding site" evidence="8">
    <location>
        <begin position="11"/>
        <end position="13"/>
    </location>
    <ligand>
        <name>GTP</name>
        <dbReference type="ChEBI" id="CHEBI:37565"/>
    </ligand>
</feature>
<evidence type="ECO:0000256" key="6">
    <source>
        <dbReference type="ARBA" id="ARBA00023134"/>
    </source>
</evidence>
<keyword evidence="1 8" id="KW-0963">Cytoplasm</keyword>
<evidence type="ECO:0000313" key="10">
    <source>
        <dbReference type="EMBL" id="RHX91922.1"/>
    </source>
</evidence>
<feature type="binding site" evidence="8">
    <location>
        <position position="23"/>
    </location>
    <ligand>
        <name>GTP</name>
        <dbReference type="ChEBI" id="CHEBI:37565"/>
    </ligand>
</feature>
<comment type="cofactor">
    <cofactor evidence="8">
        <name>Mg(2+)</name>
        <dbReference type="ChEBI" id="CHEBI:18420"/>
    </cofactor>
</comment>
<comment type="function">
    <text evidence="8">Transfers a GMP moiety from GTP to Mo-molybdopterin (Mo-MPT) cofactor (Moco or molybdenum cofactor) to form Mo-molybdopterin guanine dinucleotide (Mo-MGD) cofactor.</text>
</comment>
<feature type="binding site" evidence="8">
    <location>
        <position position="101"/>
    </location>
    <ligand>
        <name>GTP</name>
        <dbReference type="ChEBI" id="CHEBI:37565"/>
    </ligand>
</feature>
<dbReference type="EC" id="2.7.7.77" evidence="8"/>
<dbReference type="InterPro" id="IPR025877">
    <property type="entry name" value="MobA-like_NTP_Trfase"/>
</dbReference>
<dbReference type="PANTHER" id="PTHR19136:SF81">
    <property type="entry name" value="MOLYBDENUM COFACTOR GUANYLYLTRANSFERASE"/>
    <property type="match status" value="1"/>
</dbReference>
<keyword evidence="2 8" id="KW-0808">Transferase</keyword>
<keyword evidence="5 8" id="KW-0460">Magnesium</keyword>
<comment type="catalytic activity">
    <reaction evidence="8">
        <text>Mo-molybdopterin + GTP + H(+) = Mo-molybdopterin guanine dinucleotide + diphosphate</text>
        <dbReference type="Rhea" id="RHEA:34243"/>
        <dbReference type="ChEBI" id="CHEBI:15378"/>
        <dbReference type="ChEBI" id="CHEBI:33019"/>
        <dbReference type="ChEBI" id="CHEBI:37565"/>
        <dbReference type="ChEBI" id="CHEBI:71302"/>
        <dbReference type="ChEBI" id="CHEBI:71310"/>
        <dbReference type="EC" id="2.7.7.77"/>
    </reaction>
</comment>
<dbReference type="GO" id="GO:0061603">
    <property type="term" value="F:molybdenum cofactor guanylyltransferase activity"/>
    <property type="evidence" value="ECO:0007669"/>
    <property type="project" value="UniProtKB-EC"/>
</dbReference>
<evidence type="ECO:0000256" key="5">
    <source>
        <dbReference type="ARBA" id="ARBA00022842"/>
    </source>
</evidence>
<feature type="binding site" evidence="8">
    <location>
        <position position="101"/>
    </location>
    <ligand>
        <name>Mg(2+)</name>
        <dbReference type="ChEBI" id="CHEBI:18420"/>
    </ligand>
</feature>
<dbReference type="HAMAP" id="MF_00316">
    <property type="entry name" value="MobA"/>
    <property type="match status" value="1"/>
</dbReference>
<dbReference type="GO" id="GO:0006777">
    <property type="term" value="P:Mo-molybdopterin cofactor biosynthetic process"/>
    <property type="evidence" value="ECO:0007669"/>
    <property type="project" value="UniProtKB-KW"/>
</dbReference>
<dbReference type="Pfam" id="PF12804">
    <property type="entry name" value="NTP_transf_3"/>
    <property type="match status" value="1"/>
</dbReference>
<evidence type="ECO:0000256" key="3">
    <source>
        <dbReference type="ARBA" id="ARBA00022723"/>
    </source>
</evidence>
<dbReference type="Gene3D" id="3.90.550.10">
    <property type="entry name" value="Spore Coat Polysaccharide Biosynthesis Protein SpsA, Chain A"/>
    <property type="match status" value="1"/>
</dbReference>
<gene>
    <name evidence="8" type="primary">mobA</name>
    <name evidence="10" type="ORF">DLM75_01395</name>
</gene>
<comment type="caution">
    <text evidence="10">The sequence shown here is derived from an EMBL/GenBank/DDBJ whole genome shotgun (WGS) entry which is preliminary data.</text>
</comment>
<keyword evidence="4 8" id="KW-0547">Nucleotide-binding</keyword>
<dbReference type="GO" id="GO:0005737">
    <property type="term" value="C:cytoplasm"/>
    <property type="evidence" value="ECO:0007669"/>
    <property type="project" value="UniProtKB-SubCell"/>
</dbReference>
<evidence type="ECO:0000256" key="2">
    <source>
        <dbReference type="ARBA" id="ARBA00022679"/>
    </source>
</evidence>
<comment type="subcellular location">
    <subcellularLocation>
        <location evidence="8">Cytoplasm</location>
    </subcellularLocation>
</comment>
<evidence type="ECO:0000313" key="11">
    <source>
        <dbReference type="Proteomes" id="UP000265798"/>
    </source>
</evidence>
<evidence type="ECO:0000256" key="7">
    <source>
        <dbReference type="ARBA" id="ARBA00023150"/>
    </source>
</evidence>
<dbReference type="GO" id="GO:0005525">
    <property type="term" value="F:GTP binding"/>
    <property type="evidence" value="ECO:0007669"/>
    <property type="project" value="UniProtKB-UniRule"/>
</dbReference>
<dbReference type="RefSeq" id="WP_118966773.1">
    <property type="nucleotide sequence ID" value="NZ_QHCT01000001.1"/>
</dbReference>
<organism evidence="10 11">
    <name type="scientific">Leptospira stimsonii</name>
    <dbReference type="NCBI Taxonomy" id="2202203"/>
    <lineage>
        <taxon>Bacteria</taxon>
        <taxon>Pseudomonadati</taxon>
        <taxon>Spirochaetota</taxon>
        <taxon>Spirochaetia</taxon>
        <taxon>Leptospirales</taxon>
        <taxon>Leptospiraceae</taxon>
        <taxon>Leptospira</taxon>
    </lineage>
</organism>
<dbReference type="Proteomes" id="UP000265798">
    <property type="component" value="Unassembled WGS sequence"/>
</dbReference>
<keyword evidence="3 8" id="KW-0479">Metal-binding</keyword>
<feature type="binding site" evidence="8">
    <location>
        <position position="72"/>
    </location>
    <ligand>
        <name>GTP</name>
        <dbReference type="ChEBI" id="CHEBI:37565"/>
    </ligand>
</feature>
<accession>A0A396Z8M5</accession>
<sequence>MTDRKPTGLVLCGGNSRRMGTDKGLLSTEGKLWVEERIQTLSSFTDRCLISIRSEQKASYSKVLLGRNLVEDSFSNIGPISGILSAHNRYPDDDFLVLACDMPSSDSWVFSELLKIYQTNSEIESYFCKLEGMIEPFPAIYTSKLLNEVSKRRMESDFNVSPKNILEKSNGIAIEVPKDHSNAFLNLNTLSDLSAAGL</sequence>
<dbReference type="SUPFAM" id="SSF53448">
    <property type="entry name" value="Nucleotide-diphospho-sugar transferases"/>
    <property type="match status" value="1"/>
</dbReference>
<proteinExistence type="inferred from homology"/>
<keyword evidence="7 8" id="KW-0501">Molybdenum cofactor biosynthesis</keyword>
<evidence type="ECO:0000256" key="8">
    <source>
        <dbReference type="HAMAP-Rule" id="MF_00316"/>
    </source>
</evidence>
<evidence type="ECO:0000259" key="9">
    <source>
        <dbReference type="Pfam" id="PF12804"/>
    </source>
</evidence>
<name>A0A396Z8M5_9LEPT</name>
<comment type="similarity">
    <text evidence="8">Belongs to the MobA family.</text>
</comment>
<feature type="domain" description="MobA-like NTP transferase" evidence="9">
    <location>
        <begin position="8"/>
        <end position="151"/>
    </location>
</feature>
<reference evidence="11" key="1">
    <citation type="submission" date="2018-05" db="EMBL/GenBank/DDBJ databases">
        <title>Leptospira yasudae sp. nov. and Leptospira stimsonii sp. nov., two pathogenic species of the genus Leptospira isolated from environmental sources.</title>
        <authorList>
            <person name="Casanovas-Massana A."/>
            <person name="Hamond C."/>
            <person name="Santos L.A."/>
            <person name="Hacker K.P."/>
            <person name="Balassiano I."/>
            <person name="Medeiros M.A."/>
            <person name="Reis M.G."/>
            <person name="Ko A.I."/>
            <person name="Wunder E.A."/>
        </authorList>
    </citation>
    <scope>NUCLEOTIDE SEQUENCE [LARGE SCALE GENOMIC DNA]</scope>
    <source>
        <strain evidence="11">Yale</strain>
    </source>
</reference>
<dbReference type="CDD" id="cd02503">
    <property type="entry name" value="MobA"/>
    <property type="match status" value="1"/>
</dbReference>
<dbReference type="PANTHER" id="PTHR19136">
    <property type="entry name" value="MOLYBDENUM COFACTOR GUANYLYLTRANSFERASE"/>
    <property type="match status" value="1"/>
</dbReference>
<comment type="domain">
    <text evidence="8">The N-terminal domain determines nucleotide recognition and specific binding, while the C-terminal domain determines the specific binding to the target protein.</text>
</comment>
<comment type="caution">
    <text evidence="8">Lacks conserved residue(s) required for the propagation of feature annotation.</text>
</comment>
<evidence type="ECO:0000256" key="1">
    <source>
        <dbReference type="ARBA" id="ARBA00022490"/>
    </source>
</evidence>
<dbReference type="EMBL" id="QHCT01000001">
    <property type="protein sequence ID" value="RHX91922.1"/>
    <property type="molecule type" value="Genomic_DNA"/>
</dbReference>
<protein>
    <recommendedName>
        <fullName evidence="8">Probable molybdenum cofactor guanylyltransferase</fullName>
        <shortName evidence="8">MoCo guanylyltransferase</shortName>
        <ecNumber evidence="8">2.7.7.77</ecNumber>
    </recommendedName>
    <alternativeName>
        <fullName evidence="8">GTP:molybdopterin guanylyltransferase</fullName>
    </alternativeName>
    <alternativeName>
        <fullName evidence="8">Mo-MPT guanylyltransferase</fullName>
    </alternativeName>
    <alternativeName>
        <fullName evidence="8">Molybdopterin guanylyltransferase</fullName>
    </alternativeName>
    <alternativeName>
        <fullName evidence="8">Molybdopterin-guanine dinucleotide synthase</fullName>
        <shortName evidence="8">MGD synthase</shortName>
    </alternativeName>
</protein>
<evidence type="ECO:0000256" key="4">
    <source>
        <dbReference type="ARBA" id="ARBA00022741"/>
    </source>
</evidence>
<dbReference type="InterPro" id="IPR013482">
    <property type="entry name" value="Molybde_CF_guanTrfase"/>
</dbReference>
<dbReference type="InterPro" id="IPR029044">
    <property type="entry name" value="Nucleotide-diphossugar_trans"/>
</dbReference>
<dbReference type="AlphaFoldDB" id="A0A396Z8M5"/>
<dbReference type="GO" id="GO:0046872">
    <property type="term" value="F:metal ion binding"/>
    <property type="evidence" value="ECO:0007669"/>
    <property type="project" value="UniProtKB-KW"/>
</dbReference>
<keyword evidence="6 8" id="KW-0342">GTP-binding</keyword>